<evidence type="ECO:0000313" key="1">
    <source>
        <dbReference type="EMBL" id="KAL2048067.1"/>
    </source>
</evidence>
<protein>
    <recommendedName>
        <fullName evidence="3">DUF833-domain-containing protein</fullName>
    </recommendedName>
</protein>
<evidence type="ECO:0008006" key="3">
    <source>
        <dbReference type="Google" id="ProtNLM"/>
    </source>
</evidence>
<gene>
    <name evidence="1" type="ORF">ABVK25_011052</name>
</gene>
<accession>A0ABR4AQS7</accession>
<name>A0ABR4AQS7_9LECA</name>
<comment type="caution">
    <text evidence="1">The sequence shown here is derived from an EMBL/GenBank/DDBJ whole genome shotgun (WGS) entry which is preliminary data.</text>
</comment>
<reference evidence="1 2" key="1">
    <citation type="submission" date="2024-09" db="EMBL/GenBank/DDBJ databases">
        <title>Rethinking Asexuality: The Enigmatic Case of Functional Sexual Genes in Lepraria (Stereocaulaceae).</title>
        <authorList>
            <person name="Doellman M."/>
            <person name="Sun Y."/>
            <person name="Barcenas-Pena A."/>
            <person name="Lumbsch H.T."/>
            <person name="Grewe F."/>
        </authorList>
    </citation>
    <scope>NUCLEOTIDE SEQUENCE [LARGE SCALE GENOMIC DNA]</scope>
    <source>
        <strain evidence="1 2">Grewe 0041</strain>
    </source>
</reference>
<dbReference type="Pfam" id="PF05742">
    <property type="entry name" value="TANGO2"/>
    <property type="match status" value="1"/>
</dbReference>
<dbReference type="Proteomes" id="UP001590951">
    <property type="component" value="Unassembled WGS sequence"/>
</dbReference>
<dbReference type="InterPro" id="IPR008551">
    <property type="entry name" value="TANGO2"/>
</dbReference>
<evidence type="ECO:0000313" key="2">
    <source>
        <dbReference type="Proteomes" id="UP001590951"/>
    </source>
</evidence>
<dbReference type="PANTHER" id="PTHR17985:SF8">
    <property type="entry name" value="TRANSPORT AND GOLGI ORGANIZATION PROTEIN 2 HOMOLOG"/>
    <property type="match status" value="1"/>
</dbReference>
<proteinExistence type="predicted"/>
<keyword evidence="2" id="KW-1185">Reference proteome</keyword>
<sequence>MCIALLSNAHPDYALILINNRDVCREKEYRDTVLTELRPCQEYLHRPTEPVHWWAPPNENVLGARDLLRKEQGTWLGITKHGRIAVLTNFREEVDFRMEARSRGSMVTAFLTQSTDCEGSTESFIESLTEGEGLKGVGGFSLVCGKIGEPLAVISNRTPNIEGTPWIMKNSGETIGLSNAAFEDRSWPKVLKGEKLLASAIKNNIAQQDSQAALIEDMFRILSDDTLPKRPKGVGWNVYLNELRKSIFIPAIGGEGADGLSAEDLAAANSQHVIVGSDTDKDDGLSGVYGTQKQTVVLVDHHGKVTFVERSLYGAKGKIMPAAERDRIYEFGIEKWRKMEGDDRSM</sequence>
<organism evidence="1 2">
    <name type="scientific">Lepraria finkii</name>
    <dbReference type="NCBI Taxonomy" id="1340010"/>
    <lineage>
        <taxon>Eukaryota</taxon>
        <taxon>Fungi</taxon>
        <taxon>Dikarya</taxon>
        <taxon>Ascomycota</taxon>
        <taxon>Pezizomycotina</taxon>
        <taxon>Lecanoromycetes</taxon>
        <taxon>OSLEUM clade</taxon>
        <taxon>Lecanoromycetidae</taxon>
        <taxon>Lecanorales</taxon>
        <taxon>Lecanorineae</taxon>
        <taxon>Stereocaulaceae</taxon>
        <taxon>Lepraria</taxon>
    </lineage>
</organism>
<dbReference type="EMBL" id="JBHFEH010000083">
    <property type="protein sequence ID" value="KAL2048067.1"/>
    <property type="molecule type" value="Genomic_DNA"/>
</dbReference>
<dbReference type="PANTHER" id="PTHR17985">
    <property type="entry name" value="SER/THR-RICH PROTEIN T10 IN DGCR REGION"/>
    <property type="match status" value="1"/>
</dbReference>